<dbReference type="InterPro" id="IPR004682">
    <property type="entry name" value="TRAP_DctP"/>
</dbReference>
<accession>A0A0X8HBH4</accession>
<feature type="binding site" evidence="2">
    <location>
        <position position="218"/>
    </location>
    <ligand>
        <name>N-acetyl-beta-neuraminate</name>
        <dbReference type="ChEBI" id="CHEBI:58705"/>
    </ligand>
</feature>
<reference evidence="4 5" key="1">
    <citation type="journal article" date="2016" name="Genome Announc.">
        <title>Draft Genome Sequence of 'Halomonas chromatireducens' Strain AGD 8-3, a Haloalkaliphilic Chromate- and Selenite-Reducing Gammaproteobacterium.</title>
        <authorList>
            <person name="Sharko F.S."/>
            <person name="Shapovalova A.A."/>
            <person name="Tsygankova S.V."/>
            <person name="Komova A.V."/>
            <person name="Boulygina E.S."/>
            <person name="Teslyuk A.B."/>
            <person name="Gotovtsev P.M."/>
            <person name="Namsaraev Z.B."/>
            <person name="Khijniak T.V."/>
            <person name="Nedoluzhko A.V."/>
            <person name="Vasilov R.G."/>
        </authorList>
    </citation>
    <scope>NUCLEOTIDE SEQUENCE [LARGE SCALE GENOMIC DNA]</scope>
    <source>
        <strain evidence="4 5">AGD 8-3</strain>
    </source>
</reference>
<evidence type="ECO:0000256" key="1">
    <source>
        <dbReference type="ARBA" id="ARBA00022729"/>
    </source>
</evidence>
<evidence type="ECO:0000313" key="5">
    <source>
        <dbReference type="Proteomes" id="UP000063387"/>
    </source>
</evidence>
<dbReference type="Pfam" id="PF03480">
    <property type="entry name" value="DctP"/>
    <property type="match status" value="1"/>
</dbReference>
<keyword evidence="1 3" id="KW-0732">Signal</keyword>
<name>A0A0X8HBH4_9GAMM</name>
<dbReference type="PIRSF" id="PIRSF006470">
    <property type="entry name" value="DctB"/>
    <property type="match status" value="1"/>
</dbReference>
<dbReference type="GO" id="GO:0055085">
    <property type="term" value="P:transmembrane transport"/>
    <property type="evidence" value="ECO:0007669"/>
    <property type="project" value="InterPro"/>
</dbReference>
<keyword evidence="5" id="KW-1185">Reference proteome</keyword>
<protein>
    <submittedName>
        <fullName evidence="4">2,3-diketo-L-gulonate-binding periplasmic protein YiaO</fullName>
    </submittedName>
</protein>
<organism evidence="4 5">
    <name type="scientific">Halomonas chromatireducens</name>
    <dbReference type="NCBI Taxonomy" id="507626"/>
    <lineage>
        <taxon>Bacteria</taxon>
        <taxon>Pseudomonadati</taxon>
        <taxon>Pseudomonadota</taxon>
        <taxon>Gammaproteobacteria</taxon>
        <taxon>Oceanospirillales</taxon>
        <taxon>Halomonadaceae</taxon>
        <taxon>Halomonas</taxon>
    </lineage>
</organism>
<dbReference type="GO" id="GO:0030246">
    <property type="term" value="F:carbohydrate binding"/>
    <property type="evidence" value="ECO:0007669"/>
    <property type="project" value="TreeGrafter"/>
</dbReference>
<feature type="chain" id="PRO_5007066771" evidence="3">
    <location>
        <begin position="22"/>
        <end position="341"/>
    </location>
</feature>
<dbReference type="Gene3D" id="3.40.190.170">
    <property type="entry name" value="Bacterial extracellular solute-binding protein, family 7"/>
    <property type="match status" value="1"/>
</dbReference>
<dbReference type="STRING" id="507626.LOKO_00323"/>
<dbReference type="PANTHER" id="PTHR33376">
    <property type="match status" value="1"/>
</dbReference>
<dbReference type="PATRIC" id="fig|507626.3.peg.318"/>
<dbReference type="EMBL" id="CP014226">
    <property type="protein sequence ID" value="AMC99419.1"/>
    <property type="molecule type" value="Genomic_DNA"/>
</dbReference>
<dbReference type="NCBIfam" id="NF037995">
    <property type="entry name" value="TRAP_S1"/>
    <property type="match status" value="1"/>
</dbReference>
<sequence length="341" mass="37883">MNIKKSGSAIAGLVAATTLFAALTMSASAQSTVNIKFAHNGNTNPDDPQNVGVNAFKDMVEERSNGAISVQIYPAGQLGDARTIVEGIQLGMIEMADVENGPMGGFVPEAMLWDLPFIFRDIEHAHTVLDGDIGRSVQEKYTDVGIRHLAYNDGGFRYFTNDQRPIHTMEDLQGLSIRVMESEVMVDTINAFGASAVPMSFGELYTALQQGVVDGQENPMNLIYSQRFYEVQDYLSLSGHFYYPRQYIAAEKWWQTLDEEHQEIISQASVEASNIQRESLVEYEVEMRSVLESNGMKINEVEKDAFIEAAAEHIYPSYYEMLGSGDASRGEELIRAIMATE</sequence>
<feature type="signal peptide" evidence="3">
    <location>
        <begin position="1"/>
        <end position="21"/>
    </location>
</feature>
<dbReference type="InterPro" id="IPR038404">
    <property type="entry name" value="TRAP_DctP_sf"/>
</dbReference>
<gene>
    <name evidence="4" type="primary">yiaO_1</name>
    <name evidence="4" type="ORF">LOKO_00323</name>
</gene>
<proteinExistence type="predicted"/>
<feature type="binding site" evidence="2">
    <location>
        <position position="157"/>
    </location>
    <ligand>
        <name>N-acetyl-beta-neuraminate</name>
        <dbReference type="ChEBI" id="CHEBI:58705"/>
    </ligand>
</feature>
<dbReference type="CDD" id="cd13676">
    <property type="entry name" value="PBP2_TRAP_DctP2_like"/>
    <property type="match status" value="1"/>
</dbReference>
<dbReference type="Proteomes" id="UP000063387">
    <property type="component" value="Chromosome"/>
</dbReference>
<dbReference type="NCBIfam" id="TIGR00787">
    <property type="entry name" value="dctP"/>
    <property type="match status" value="1"/>
</dbReference>
<dbReference type="AlphaFoldDB" id="A0A0X8HBH4"/>
<dbReference type="RefSeq" id="WP_066444185.1">
    <property type="nucleotide sequence ID" value="NZ_CP014226.1"/>
</dbReference>
<feature type="binding site" evidence="2">
    <location>
        <position position="178"/>
    </location>
    <ligand>
        <name>N-acetyl-beta-neuraminate</name>
        <dbReference type="ChEBI" id="CHEBI:58705"/>
    </ligand>
</feature>
<evidence type="ECO:0000256" key="3">
    <source>
        <dbReference type="SAM" id="SignalP"/>
    </source>
</evidence>
<feature type="binding site" evidence="2">
    <location>
        <position position="99"/>
    </location>
    <ligand>
        <name>N-acetyl-beta-neuraminate</name>
        <dbReference type="ChEBI" id="CHEBI:58705"/>
    </ligand>
</feature>
<evidence type="ECO:0000256" key="2">
    <source>
        <dbReference type="PIRSR" id="PIRSR006470-1"/>
    </source>
</evidence>
<reference evidence="4 5" key="2">
    <citation type="submission" date="2016-02" db="EMBL/GenBank/DDBJ databases">
        <authorList>
            <person name="Wen L."/>
            <person name="He K."/>
            <person name="Yang H."/>
        </authorList>
    </citation>
    <scope>NUCLEOTIDE SEQUENCE [LARGE SCALE GENOMIC DNA]</scope>
    <source>
        <strain evidence="4 5">AGD 8-3</strain>
    </source>
</reference>
<dbReference type="InterPro" id="IPR018389">
    <property type="entry name" value="DctP_fam"/>
</dbReference>
<dbReference type="KEGG" id="hco:LOKO_00323"/>
<dbReference type="PANTHER" id="PTHR33376:SF2">
    <property type="entry name" value="DICARBOXYLATE-BINDING PERIPLASMIC PROTEIN"/>
    <property type="match status" value="1"/>
</dbReference>
<evidence type="ECO:0000313" key="4">
    <source>
        <dbReference type="EMBL" id="AMC99419.1"/>
    </source>
</evidence>
<dbReference type="GO" id="GO:0030288">
    <property type="term" value="C:outer membrane-bounded periplasmic space"/>
    <property type="evidence" value="ECO:0007669"/>
    <property type="project" value="InterPro"/>
</dbReference>
<dbReference type="OrthoDB" id="9771186at2"/>